<comment type="caution">
    <text evidence="1">The sequence shown here is derived from an EMBL/GenBank/DDBJ whole genome shotgun (WGS) entry which is preliminary data.</text>
</comment>
<organism evidence="1 2">
    <name type="scientific">Stylosanthes scabra</name>
    <dbReference type="NCBI Taxonomy" id="79078"/>
    <lineage>
        <taxon>Eukaryota</taxon>
        <taxon>Viridiplantae</taxon>
        <taxon>Streptophyta</taxon>
        <taxon>Embryophyta</taxon>
        <taxon>Tracheophyta</taxon>
        <taxon>Spermatophyta</taxon>
        <taxon>Magnoliopsida</taxon>
        <taxon>eudicotyledons</taxon>
        <taxon>Gunneridae</taxon>
        <taxon>Pentapetalae</taxon>
        <taxon>rosids</taxon>
        <taxon>fabids</taxon>
        <taxon>Fabales</taxon>
        <taxon>Fabaceae</taxon>
        <taxon>Papilionoideae</taxon>
        <taxon>50 kb inversion clade</taxon>
        <taxon>dalbergioids sensu lato</taxon>
        <taxon>Dalbergieae</taxon>
        <taxon>Pterocarpus clade</taxon>
        <taxon>Stylosanthes</taxon>
    </lineage>
</organism>
<sequence length="142" mass="16158">MCRGVHFEQRNLGGCASLLLSWAYHRIVPCRPLGDFDEPRFPLVEGSPHTQVAYVRSSSPLARLLLLLLLRHPPPPPEAKPSAHCQHHHYQNHCQVDKHVWLDLQPRIHRDYTPHPPLVGLKMGRNHRYSPRAVGSDLAITA</sequence>
<reference evidence="1 2" key="1">
    <citation type="journal article" date="2023" name="Plants (Basel)">
        <title>Bridging the Gap: Combining Genomics and Transcriptomics Approaches to Understand Stylosanthes scabra, an Orphan Legume from the Brazilian Caatinga.</title>
        <authorList>
            <person name="Ferreira-Neto J.R.C."/>
            <person name="da Silva M.D."/>
            <person name="Binneck E."/>
            <person name="de Melo N.F."/>
            <person name="da Silva R.H."/>
            <person name="de Melo A.L.T.M."/>
            <person name="Pandolfi V."/>
            <person name="Bustamante F.O."/>
            <person name="Brasileiro-Vidal A.C."/>
            <person name="Benko-Iseppon A.M."/>
        </authorList>
    </citation>
    <scope>NUCLEOTIDE SEQUENCE [LARGE SCALE GENOMIC DNA]</scope>
    <source>
        <tissue evidence="1">Leaves</tissue>
    </source>
</reference>
<name>A0ABU6WN75_9FABA</name>
<accession>A0ABU6WN75</accession>
<dbReference type="Proteomes" id="UP001341840">
    <property type="component" value="Unassembled WGS sequence"/>
</dbReference>
<dbReference type="EMBL" id="JASCZI010181945">
    <property type="protein sequence ID" value="MED6186505.1"/>
    <property type="molecule type" value="Genomic_DNA"/>
</dbReference>
<evidence type="ECO:0000313" key="1">
    <source>
        <dbReference type="EMBL" id="MED6186505.1"/>
    </source>
</evidence>
<evidence type="ECO:0000313" key="2">
    <source>
        <dbReference type="Proteomes" id="UP001341840"/>
    </source>
</evidence>
<protein>
    <submittedName>
        <fullName evidence="1">Uncharacterized protein</fullName>
    </submittedName>
</protein>
<gene>
    <name evidence="1" type="ORF">PIB30_067380</name>
</gene>
<keyword evidence="2" id="KW-1185">Reference proteome</keyword>
<proteinExistence type="predicted"/>